<name>Q5JCV7_ORYSJ</name>
<proteinExistence type="predicted"/>
<reference evidence="2" key="2">
    <citation type="journal article" date="2008" name="Nucleic Acids Res.">
        <title>The rice annotation project database (RAP-DB): 2008 update.</title>
        <authorList>
            <consortium name="The rice annotation project (RAP)"/>
        </authorList>
    </citation>
    <scope>GENOME REANNOTATION</scope>
    <source>
        <strain evidence="2">cv. Nipponbare</strain>
    </source>
</reference>
<gene>
    <name evidence="1" type="primary">OSJNBa0008D05.20</name>
</gene>
<organism evidence="1 2">
    <name type="scientific">Oryza sativa subsp. japonica</name>
    <name type="common">Rice</name>
    <dbReference type="NCBI Taxonomy" id="39947"/>
    <lineage>
        <taxon>Eukaryota</taxon>
        <taxon>Viridiplantae</taxon>
        <taxon>Streptophyta</taxon>
        <taxon>Embryophyta</taxon>
        <taxon>Tracheophyta</taxon>
        <taxon>Spermatophyta</taxon>
        <taxon>Magnoliopsida</taxon>
        <taxon>Liliopsida</taxon>
        <taxon>Poales</taxon>
        <taxon>Poaceae</taxon>
        <taxon>BOP clade</taxon>
        <taxon>Oryzoideae</taxon>
        <taxon>Oryzeae</taxon>
        <taxon>Oryzinae</taxon>
        <taxon>Oryza</taxon>
        <taxon>Oryza sativa</taxon>
    </lineage>
</organism>
<accession>Q5JCV7</accession>
<dbReference type="AlphaFoldDB" id="Q5JCV7"/>
<dbReference type="Proteomes" id="UP000000763">
    <property type="component" value="Chromosome 1"/>
</dbReference>
<dbReference type="EMBL" id="AP007204">
    <property type="protein sequence ID" value="BAD88394.1"/>
    <property type="molecule type" value="Genomic_DNA"/>
</dbReference>
<protein>
    <submittedName>
        <fullName evidence="1">Uncharacterized protein</fullName>
    </submittedName>
</protein>
<reference evidence="2" key="1">
    <citation type="journal article" date="2005" name="Nature">
        <title>The map-based sequence of the rice genome.</title>
        <authorList>
            <consortium name="International rice genome sequencing project (IRGSP)"/>
            <person name="Matsumoto T."/>
            <person name="Wu J."/>
            <person name="Kanamori H."/>
            <person name="Katayose Y."/>
            <person name="Fujisawa M."/>
            <person name="Namiki N."/>
            <person name="Mizuno H."/>
            <person name="Yamamoto K."/>
            <person name="Antonio B.A."/>
            <person name="Baba T."/>
            <person name="Sakata K."/>
            <person name="Nagamura Y."/>
            <person name="Aoki H."/>
            <person name="Arikawa K."/>
            <person name="Arita K."/>
            <person name="Bito T."/>
            <person name="Chiden Y."/>
            <person name="Fujitsuka N."/>
            <person name="Fukunaka R."/>
            <person name="Hamada M."/>
            <person name="Harada C."/>
            <person name="Hayashi A."/>
            <person name="Hijishita S."/>
            <person name="Honda M."/>
            <person name="Hosokawa S."/>
            <person name="Ichikawa Y."/>
            <person name="Idonuma A."/>
            <person name="Iijima M."/>
            <person name="Ikeda M."/>
            <person name="Ikeno M."/>
            <person name="Ito K."/>
            <person name="Ito S."/>
            <person name="Ito T."/>
            <person name="Ito Y."/>
            <person name="Ito Y."/>
            <person name="Iwabuchi A."/>
            <person name="Kamiya K."/>
            <person name="Karasawa W."/>
            <person name="Kurita K."/>
            <person name="Katagiri S."/>
            <person name="Kikuta A."/>
            <person name="Kobayashi H."/>
            <person name="Kobayashi N."/>
            <person name="Machita K."/>
            <person name="Maehara T."/>
            <person name="Masukawa M."/>
            <person name="Mizubayashi T."/>
            <person name="Mukai Y."/>
            <person name="Nagasaki H."/>
            <person name="Nagata Y."/>
            <person name="Naito S."/>
            <person name="Nakashima M."/>
            <person name="Nakama Y."/>
            <person name="Nakamichi Y."/>
            <person name="Nakamura M."/>
            <person name="Meguro A."/>
            <person name="Negishi M."/>
            <person name="Ohta I."/>
            <person name="Ohta T."/>
            <person name="Okamoto M."/>
            <person name="Ono N."/>
            <person name="Saji S."/>
            <person name="Sakaguchi M."/>
            <person name="Sakai K."/>
            <person name="Shibata M."/>
            <person name="Shimokawa T."/>
            <person name="Song J."/>
            <person name="Takazaki Y."/>
            <person name="Terasawa K."/>
            <person name="Tsugane M."/>
            <person name="Tsuji K."/>
            <person name="Ueda S."/>
            <person name="Waki K."/>
            <person name="Yamagata H."/>
            <person name="Yamamoto M."/>
            <person name="Yamamoto S."/>
            <person name="Yamane H."/>
            <person name="Yoshiki S."/>
            <person name="Yoshihara R."/>
            <person name="Yukawa K."/>
            <person name="Zhong H."/>
            <person name="Yano M."/>
            <person name="Yuan Q."/>
            <person name="Ouyang S."/>
            <person name="Liu J."/>
            <person name="Jones K.M."/>
            <person name="Gansberger K."/>
            <person name="Moffat K."/>
            <person name="Hill J."/>
            <person name="Bera J."/>
            <person name="Fadrosh D."/>
            <person name="Jin S."/>
            <person name="Johri S."/>
            <person name="Kim M."/>
            <person name="Overton L."/>
            <person name="Reardon M."/>
            <person name="Tsitrin T."/>
            <person name="Vuong H."/>
            <person name="Weaver B."/>
            <person name="Ciecko A."/>
            <person name="Tallon L."/>
            <person name="Jackson J."/>
            <person name="Pai G."/>
            <person name="Aken S.V."/>
            <person name="Utterback T."/>
            <person name="Reidmuller S."/>
            <person name="Feldblyum T."/>
            <person name="Hsiao J."/>
            <person name="Zismann V."/>
            <person name="Iobst S."/>
            <person name="de Vazeille A.R."/>
            <person name="Buell C.R."/>
            <person name="Ying K."/>
            <person name="Li Y."/>
            <person name="Lu T."/>
            <person name="Huang Y."/>
            <person name="Zhao Q."/>
            <person name="Feng Q."/>
            <person name="Zhang L."/>
            <person name="Zhu J."/>
            <person name="Weng Q."/>
            <person name="Mu J."/>
            <person name="Lu Y."/>
            <person name="Fan D."/>
            <person name="Liu Y."/>
            <person name="Guan J."/>
            <person name="Zhang Y."/>
            <person name="Yu S."/>
            <person name="Liu X."/>
            <person name="Zhang Y."/>
            <person name="Hong G."/>
            <person name="Han B."/>
            <person name="Choisne N."/>
            <person name="Demange N."/>
            <person name="Orjeda G."/>
            <person name="Samain S."/>
            <person name="Cattolico L."/>
            <person name="Pelletier E."/>
            <person name="Couloux A."/>
            <person name="Segurens B."/>
            <person name="Wincker P."/>
            <person name="D'Hont A."/>
            <person name="Scarpelli C."/>
            <person name="Weissenbach J."/>
            <person name="Salanoubat M."/>
            <person name="Quetier F."/>
            <person name="Yu Y."/>
            <person name="Kim H.R."/>
            <person name="Rambo T."/>
            <person name="Currie J."/>
            <person name="Collura K."/>
            <person name="Luo M."/>
            <person name="Yang T."/>
            <person name="Ammiraju J.S.S."/>
            <person name="Engler F."/>
            <person name="Soderlund C."/>
            <person name="Wing R.A."/>
            <person name="Palmer L.E."/>
            <person name="de la Bastide M."/>
            <person name="Spiegel L."/>
            <person name="Nascimento L."/>
            <person name="Zutavern T."/>
            <person name="O'Shaughnessy A."/>
            <person name="Dike S."/>
            <person name="Dedhia N."/>
            <person name="Preston R."/>
            <person name="Balija V."/>
            <person name="McCombie W.R."/>
            <person name="Chow T."/>
            <person name="Chen H."/>
            <person name="Chung M."/>
            <person name="Chen C."/>
            <person name="Shaw J."/>
            <person name="Wu H."/>
            <person name="Hsiao K."/>
            <person name="Chao Y."/>
            <person name="Chu M."/>
            <person name="Cheng C."/>
            <person name="Hour A."/>
            <person name="Lee P."/>
            <person name="Lin S."/>
            <person name="Lin Y."/>
            <person name="Liou J."/>
            <person name="Liu S."/>
            <person name="Hsing Y."/>
            <person name="Raghuvanshi S."/>
            <person name="Mohanty A."/>
            <person name="Bharti A.K."/>
            <person name="Gaur A."/>
            <person name="Gupta V."/>
            <person name="Kumar D."/>
            <person name="Ravi V."/>
            <person name="Vij S."/>
            <person name="Kapur A."/>
            <person name="Khurana P."/>
            <person name="Khurana P."/>
            <person name="Khurana J.P."/>
            <person name="Tyagi A.K."/>
            <person name="Gaikwad K."/>
            <person name="Singh A."/>
            <person name="Dalal V."/>
            <person name="Srivastava S."/>
            <person name="Dixit A."/>
            <person name="Pal A.K."/>
            <person name="Ghazi I.A."/>
            <person name="Yadav M."/>
            <person name="Pandit A."/>
            <person name="Bhargava A."/>
            <person name="Sureshbabu K."/>
            <person name="Batra K."/>
            <person name="Sharma T.R."/>
            <person name="Mohapatra T."/>
            <person name="Singh N.K."/>
            <person name="Messing J."/>
            <person name="Nelson A.B."/>
            <person name="Fuks G."/>
            <person name="Kavchok S."/>
            <person name="Keizer G."/>
            <person name="Linton E."/>
            <person name="Llaca V."/>
            <person name="Song R."/>
            <person name="Tanyolac B."/>
            <person name="Young S."/>
            <person name="Ho-Il K."/>
            <person name="Hahn J.H."/>
            <person name="Sangsakoo G."/>
            <person name="Vanavichit A."/>
            <person name="de Mattos Luiz.A.T."/>
            <person name="Zimmer P.D."/>
            <person name="Malone G."/>
            <person name="Dellagostin O."/>
            <person name="de Oliveira A.C."/>
            <person name="Bevan M."/>
            <person name="Bancroft I."/>
            <person name="Minx P."/>
            <person name="Cordum H."/>
            <person name="Wilson R."/>
            <person name="Cheng Z."/>
            <person name="Jin W."/>
            <person name="Jiang J."/>
            <person name="Leong S.A."/>
            <person name="Iwama H."/>
            <person name="Gojobori T."/>
            <person name="Itoh T."/>
            <person name="Niimura Y."/>
            <person name="Fujii Y."/>
            <person name="Habara T."/>
            <person name="Sakai H."/>
            <person name="Sato Y."/>
            <person name="Wilson G."/>
            <person name="Kumar K."/>
            <person name="McCouch S."/>
            <person name="Juretic N."/>
            <person name="Hoen D."/>
            <person name="Wright S."/>
            <person name="Bruskiewich R."/>
            <person name="Bureau T."/>
            <person name="Miyao A."/>
            <person name="Hirochika H."/>
            <person name="Nishikawa T."/>
            <person name="Kadowaki K."/>
            <person name="Sugiura M."/>
            <person name="Burr B."/>
            <person name="Sasaki T."/>
        </authorList>
    </citation>
    <scope>NUCLEOTIDE SEQUENCE [LARGE SCALE GENOMIC DNA]</scope>
    <source>
        <strain evidence="2">cv. Nipponbare</strain>
    </source>
</reference>
<evidence type="ECO:0000313" key="2">
    <source>
        <dbReference type="Proteomes" id="UP000000763"/>
    </source>
</evidence>
<sequence>MRQFGLRQVFPGNVQSTVLPADHSLTRRGQLAGALWAPRVQQYVDDWVLATEEVINELFPHTEENYRDYLRWYLPRTRARVTFTPDAPEPHVAAVTDAYPTHRDQDYFVGADAARDISADITAVQVRLNRGLHLTDVEQRRLLLSQRRGRRTSSWSGTTTASRAYRRSRTSTYGTYFARTSFAFERP</sequence>
<evidence type="ECO:0000313" key="1">
    <source>
        <dbReference type="EMBL" id="BAD88394.1"/>
    </source>
</evidence>